<dbReference type="OrthoDB" id="10273871at2759"/>
<evidence type="ECO:0000313" key="3">
    <source>
        <dbReference type="Proteomes" id="UP000663828"/>
    </source>
</evidence>
<protein>
    <submittedName>
        <fullName evidence="1">Uncharacterized protein</fullName>
    </submittedName>
</protein>
<dbReference type="Proteomes" id="UP000663852">
    <property type="component" value="Unassembled WGS sequence"/>
</dbReference>
<name>A0A814D3W3_ADIRI</name>
<dbReference type="EMBL" id="CAJNOJ010000046">
    <property type="protein sequence ID" value="CAF0949003.1"/>
    <property type="molecule type" value="Genomic_DNA"/>
</dbReference>
<evidence type="ECO:0000313" key="2">
    <source>
        <dbReference type="EMBL" id="CAF1551267.1"/>
    </source>
</evidence>
<dbReference type="AlphaFoldDB" id="A0A814D3W3"/>
<evidence type="ECO:0000313" key="4">
    <source>
        <dbReference type="Proteomes" id="UP000663852"/>
    </source>
</evidence>
<comment type="caution">
    <text evidence="1">The sequence shown here is derived from an EMBL/GenBank/DDBJ whole genome shotgun (WGS) entry which is preliminary data.</text>
</comment>
<gene>
    <name evidence="1" type="ORF">EDS130_LOCUS12231</name>
    <name evidence="2" type="ORF">XAT740_LOCUS42914</name>
</gene>
<dbReference type="Proteomes" id="UP000663828">
    <property type="component" value="Unassembled WGS sequence"/>
</dbReference>
<sequence>MQRRVNDVPALSQLQSVDDYFPLLFEQTLQLYALRMKDNEDQVDTVVSNHVWAVRWKLQTLFLYVFNCHPL</sequence>
<evidence type="ECO:0000313" key="1">
    <source>
        <dbReference type="EMBL" id="CAF0949003.1"/>
    </source>
</evidence>
<reference evidence="1" key="1">
    <citation type="submission" date="2021-02" db="EMBL/GenBank/DDBJ databases">
        <authorList>
            <person name="Nowell W R."/>
        </authorList>
    </citation>
    <scope>NUCLEOTIDE SEQUENCE</scope>
</reference>
<proteinExistence type="predicted"/>
<organism evidence="1 4">
    <name type="scientific">Adineta ricciae</name>
    <name type="common">Rotifer</name>
    <dbReference type="NCBI Taxonomy" id="249248"/>
    <lineage>
        <taxon>Eukaryota</taxon>
        <taxon>Metazoa</taxon>
        <taxon>Spiralia</taxon>
        <taxon>Gnathifera</taxon>
        <taxon>Rotifera</taxon>
        <taxon>Eurotatoria</taxon>
        <taxon>Bdelloidea</taxon>
        <taxon>Adinetida</taxon>
        <taxon>Adinetidae</taxon>
        <taxon>Adineta</taxon>
    </lineage>
</organism>
<dbReference type="EMBL" id="CAJNOR010005206">
    <property type="protein sequence ID" value="CAF1551267.1"/>
    <property type="molecule type" value="Genomic_DNA"/>
</dbReference>
<accession>A0A814D3W3</accession>
<keyword evidence="3" id="KW-1185">Reference proteome</keyword>